<dbReference type="AlphaFoldDB" id="V4SV70"/>
<accession>V4SV70</accession>
<dbReference type="InParanoid" id="V4SV70"/>
<dbReference type="Gramene" id="ESR44642">
    <property type="protein sequence ID" value="ESR44642"/>
    <property type="gene ID" value="CICLE_v10003033mg"/>
</dbReference>
<dbReference type="KEGG" id="cic:CICLE_v10003033mg"/>
<dbReference type="Proteomes" id="UP000030687">
    <property type="component" value="Unassembled WGS sequence"/>
</dbReference>
<evidence type="ECO:0000313" key="1">
    <source>
        <dbReference type="EMBL" id="ESR44642.1"/>
    </source>
</evidence>
<gene>
    <name evidence="1" type="ORF">CICLE_v10003033mg</name>
</gene>
<dbReference type="EMBL" id="KI536799">
    <property type="protein sequence ID" value="ESR44642.1"/>
    <property type="molecule type" value="Genomic_DNA"/>
</dbReference>
<sequence>MQPREPTVNSHRRDRAKPSHRCNYDMLMESAAPRLLPLAAAGFTGYHNRCNLIHLHIHCHQVFHGIDYIVFKNLI</sequence>
<protein>
    <submittedName>
        <fullName evidence="1">Uncharacterized protein</fullName>
    </submittedName>
</protein>
<organism evidence="1 2">
    <name type="scientific">Citrus clementina</name>
    <name type="common">Clementine</name>
    <name type="synonym">Citrus deliciosa x Citrus sinensis</name>
    <dbReference type="NCBI Taxonomy" id="85681"/>
    <lineage>
        <taxon>Eukaryota</taxon>
        <taxon>Viridiplantae</taxon>
        <taxon>Streptophyta</taxon>
        <taxon>Embryophyta</taxon>
        <taxon>Tracheophyta</taxon>
        <taxon>Spermatophyta</taxon>
        <taxon>Magnoliopsida</taxon>
        <taxon>eudicotyledons</taxon>
        <taxon>Gunneridae</taxon>
        <taxon>Pentapetalae</taxon>
        <taxon>rosids</taxon>
        <taxon>malvids</taxon>
        <taxon>Sapindales</taxon>
        <taxon>Rutaceae</taxon>
        <taxon>Aurantioideae</taxon>
        <taxon>Citrus</taxon>
    </lineage>
</organism>
<reference evidence="1 2" key="1">
    <citation type="submission" date="2013-10" db="EMBL/GenBank/DDBJ databases">
        <authorList>
            <consortium name="International Citrus Genome Consortium"/>
            <person name="Jenkins J."/>
            <person name="Schmutz J."/>
            <person name="Prochnik S."/>
            <person name="Rokhsar D."/>
            <person name="Gmitter F."/>
            <person name="Ollitrault P."/>
            <person name="Machado M."/>
            <person name="Talon M."/>
            <person name="Wincker P."/>
            <person name="Jaillon O."/>
            <person name="Morgante M."/>
        </authorList>
    </citation>
    <scope>NUCLEOTIDE SEQUENCE</scope>
    <source>
        <strain evidence="2">cv. Clemenules</strain>
    </source>
</reference>
<name>V4SV70_CITCL</name>
<evidence type="ECO:0000313" key="2">
    <source>
        <dbReference type="Proteomes" id="UP000030687"/>
    </source>
</evidence>
<proteinExistence type="predicted"/>
<keyword evidence="2" id="KW-1185">Reference proteome</keyword>